<sequence length="391" mass="40633">MSTSTTPPTSREDDRPATTRGQHGDSHRAATPGGDGASRTRRRLVEPVAGLVLLVVLAVLPLLNLSIPGVLPGATYTPGTLQLLALCLLFASLALTYHVLFGITGLLSFGHALYLAVGAYGLGIVLERTGLGLLPAMVVTLVLGIAVATLLGAVSLRVSGISFAMVTLAFAQAGSVLIRRNPSITGGEESLPLTTDHVPAALVGVIHTRNLYWVALALLVLVLVLVTWFERSRAGHVAAATRENELRVRVLGMRPYPVQLLAFVVGAGLAVVVGMVYLLLNSGVTPRVASADFTLTILVVVVLGGLGSRWGAVVGGIVYTLLDHRLTALASSDTVEQLPALLRVPLSEPLFLLGTLFVLVVLFVPGGLVGLGTRLADGVRGRRGSTADGAA</sequence>
<evidence type="ECO:0000256" key="2">
    <source>
        <dbReference type="ARBA" id="ARBA00022475"/>
    </source>
</evidence>
<keyword evidence="9" id="KW-1185">Reference proteome</keyword>
<organism evidence="8 9">
    <name type="scientific">Nocardioides bruguierae</name>
    <dbReference type="NCBI Taxonomy" id="2945102"/>
    <lineage>
        <taxon>Bacteria</taxon>
        <taxon>Bacillati</taxon>
        <taxon>Actinomycetota</taxon>
        <taxon>Actinomycetes</taxon>
        <taxon>Propionibacteriales</taxon>
        <taxon>Nocardioidaceae</taxon>
        <taxon>Nocardioides</taxon>
    </lineage>
</organism>
<dbReference type="InterPro" id="IPR001851">
    <property type="entry name" value="ABC_transp_permease"/>
</dbReference>
<feature type="transmembrane region" description="Helical" evidence="7">
    <location>
        <begin position="211"/>
        <end position="229"/>
    </location>
</feature>
<feature type="region of interest" description="Disordered" evidence="6">
    <location>
        <begin position="1"/>
        <end position="40"/>
    </location>
</feature>
<evidence type="ECO:0000256" key="7">
    <source>
        <dbReference type="SAM" id="Phobius"/>
    </source>
</evidence>
<evidence type="ECO:0000313" key="9">
    <source>
        <dbReference type="Proteomes" id="UP001139485"/>
    </source>
</evidence>
<dbReference type="InterPro" id="IPR043428">
    <property type="entry name" value="LivM-like"/>
</dbReference>
<evidence type="ECO:0000313" key="8">
    <source>
        <dbReference type="EMBL" id="MCM0619016.1"/>
    </source>
</evidence>
<proteinExistence type="predicted"/>
<feature type="transmembrane region" description="Helical" evidence="7">
    <location>
        <begin position="106"/>
        <end position="126"/>
    </location>
</feature>
<dbReference type="PANTHER" id="PTHR30482:SF17">
    <property type="entry name" value="ABC TRANSPORTER ATP-BINDING PROTEIN"/>
    <property type="match status" value="1"/>
</dbReference>
<keyword evidence="4 7" id="KW-1133">Transmembrane helix</keyword>
<comment type="subcellular location">
    <subcellularLocation>
        <location evidence="1">Cell membrane</location>
        <topology evidence="1">Multi-pass membrane protein</topology>
    </subcellularLocation>
</comment>
<feature type="transmembrane region" description="Helical" evidence="7">
    <location>
        <begin position="260"/>
        <end position="280"/>
    </location>
</feature>
<feature type="transmembrane region" description="Helical" evidence="7">
    <location>
        <begin position="48"/>
        <end position="71"/>
    </location>
</feature>
<feature type="transmembrane region" description="Helical" evidence="7">
    <location>
        <begin position="292"/>
        <end position="322"/>
    </location>
</feature>
<accession>A0A9X2D461</accession>
<evidence type="ECO:0000256" key="3">
    <source>
        <dbReference type="ARBA" id="ARBA00022692"/>
    </source>
</evidence>
<evidence type="ECO:0000256" key="5">
    <source>
        <dbReference type="ARBA" id="ARBA00023136"/>
    </source>
</evidence>
<reference evidence="8" key="1">
    <citation type="submission" date="2022-05" db="EMBL/GenBank/DDBJ databases">
        <authorList>
            <person name="Tuo L."/>
        </authorList>
    </citation>
    <scope>NUCLEOTIDE SEQUENCE</scope>
    <source>
        <strain evidence="8">BSK12Z-4</strain>
    </source>
</reference>
<keyword evidence="5 7" id="KW-0472">Membrane</keyword>
<dbReference type="GO" id="GO:0015658">
    <property type="term" value="F:branched-chain amino acid transmembrane transporter activity"/>
    <property type="evidence" value="ECO:0007669"/>
    <property type="project" value="InterPro"/>
</dbReference>
<dbReference type="PANTHER" id="PTHR30482">
    <property type="entry name" value="HIGH-AFFINITY BRANCHED-CHAIN AMINO ACID TRANSPORT SYSTEM PERMEASE"/>
    <property type="match status" value="1"/>
</dbReference>
<dbReference type="Pfam" id="PF02653">
    <property type="entry name" value="BPD_transp_2"/>
    <property type="match status" value="1"/>
</dbReference>
<dbReference type="Proteomes" id="UP001139485">
    <property type="component" value="Unassembled WGS sequence"/>
</dbReference>
<dbReference type="RefSeq" id="WP_250825924.1">
    <property type="nucleotide sequence ID" value="NZ_JAMOIL010000001.1"/>
</dbReference>
<keyword evidence="3 7" id="KW-0812">Transmembrane</keyword>
<feature type="transmembrane region" description="Helical" evidence="7">
    <location>
        <begin position="83"/>
        <end position="100"/>
    </location>
</feature>
<feature type="compositionally biased region" description="Basic and acidic residues" evidence="6">
    <location>
        <begin position="10"/>
        <end position="28"/>
    </location>
</feature>
<dbReference type="GO" id="GO:0005886">
    <property type="term" value="C:plasma membrane"/>
    <property type="evidence" value="ECO:0007669"/>
    <property type="project" value="UniProtKB-SubCell"/>
</dbReference>
<gene>
    <name evidence="8" type="ORF">M8330_01750</name>
</gene>
<dbReference type="CDD" id="cd06581">
    <property type="entry name" value="TM_PBP1_LivM_like"/>
    <property type="match status" value="1"/>
</dbReference>
<name>A0A9X2D461_9ACTN</name>
<keyword evidence="2" id="KW-1003">Cell membrane</keyword>
<dbReference type="AlphaFoldDB" id="A0A9X2D461"/>
<feature type="transmembrane region" description="Helical" evidence="7">
    <location>
        <begin position="350"/>
        <end position="373"/>
    </location>
</feature>
<dbReference type="EMBL" id="JAMOIL010000001">
    <property type="protein sequence ID" value="MCM0619016.1"/>
    <property type="molecule type" value="Genomic_DNA"/>
</dbReference>
<feature type="transmembrane region" description="Helical" evidence="7">
    <location>
        <begin position="133"/>
        <end position="154"/>
    </location>
</feature>
<comment type="caution">
    <text evidence="8">The sequence shown here is derived from an EMBL/GenBank/DDBJ whole genome shotgun (WGS) entry which is preliminary data.</text>
</comment>
<protein>
    <submittedName>
        <fullName evidence="8">Branched-chain amino acid ABC transporter permease</fullName>
    </submittedName>
</protein>
<evidence type="ECO:0000256" key="1">
    <source>
        <dbReference type="ARBA" id="ARBA00004651"/>
    </source>
</evidence>
<evidence type="ECO:0000256" key="4">
    <source>
        <dbReference type="ARBA" id="ARBA00022989"/>
    </source>
</evidence>
<evidence type="ECO:0000256" key="6">
    <source>
        <dbReference type="SAM" id="MobiDB-lite"/>
    </source>
</evidence>